<proteinExistence type="predicted"/>
<evidence type="ECO:0000256" key="1">
    <source>
        <dbReference type="ARBA" id="ARBA00022679"/>
    </source>
</evidence>
<dbReference type="GO" id="GO:0009103">
    <property type="term" value="P:lipopolysaccharide biosynthetic process"/>
    <property type="evidence" value="ECO:0007669"/>
    <property type="project" value="TreeGrafter"/>
</dbReference>
<feature type="domain" description="Glycosyl transferase family 1" evidence="2">
    <location>
        <begin position="175"/>
        <end position="320"/>
    </location>
</feature>
<dbReference type="PANTHER" id="PTHR46401">
    <property type="entry name" value="GLYCOSYLTRANSFERASE WBBK-RELATED"/>
    <property type="match status" value="1"/>
</dbReference>
<evidence type="ECO:0000259" key="2">
    <source>
        <dbReference type="Pfam" id="PF00534"/>
    </source>
</evidence>
<organism evidence="3">
    <name type="scientific">bioreactor metagenome</name>
    <dbReference type="NCBI Taxonomy" id="1076179"/>
    <lineage>
        <taxon>unclassified sequences</taxon>
        <taxon>metagenomes</taxon>
        <taxon>ecological metagenomes</taxon>
    </lineage>
</organism>
<dbReference type="InterPro" id="IPR001296">
    <property type="entry name" value="Glyco_trans_1"/>
</dbReference>
<gene>
    <name evidence="3" type="ORF">SDC9_49379</name>
</gene>
<comment type="caution">
    <text evidence="3">The sequence shown here is derived from an EMBL/GenBank/DDBJ whole genome shotgun (WGS) entry which is preliminary data.</text>
</comment>
<accession>A0A644WHP3</accession>
<evidence type="ECO:0000313" key="3">
    <source>
        <dbReference type="EMBL" id="MPM03119.1"/>
    </source>
</evidence>
<protein>
    <recommendedName>
        <fullName evidence="2">Glycosyl transferase family 1 domain-containing protein</fullName>
    </recommendedName>
</protein>
<sequence length="335" mass="38469">MILLDSLYINIGGGKILLDYLVEELESRNLNVFYLFDKRCEGEYLNIPSTRKKFLKANIINRYSFYKKNRFKFKSVLCFGNVPPPIKIGHTSKIFTYFHQPLFIGDGDMNNLLSRIFIYAKTSYINIVKNNTDYWLIQNSRIKSGLVRKYKIPQSSIKIVPFFQPLPLSTKSKIEKSFSYISMAPPHKNHIRLIKAWEFLNEKGIRPTLHLTVPEDCVQIIDLINQAKLKGVRIINHGYINRKEVSDILNSTQYLVFPSLAESFGLPLVEAIEAGCNVIAADLDYTFQVIEPSYTFDPNSSKSIADAVIYSLNNELKPSKAKVKNEINELINLLK</sequence>
<reference evidence="3" key="1">
    <citation type="submission" date="2019-08" db="EMBL/GenBank/DDBJ databases">
        <authorList>
            <person name="Kucharzyk K."/>
            <person name="Murdoch R.W."/>
            <person name="Higgins S."/>
            <person name="Loffler F."/>
        </authorList>
    </citation>
    <scope>NUCLEOTIDE SEQUENCE</scope>
</reference>
<dbReference type="EMBL" id="VSSQ01000925">
    <property type="protein sequence ID" value="MPM03119.1"/>
    <property type="molecule type" value="Genomic_DNA"/>
</dbReference>
<dbReference type="SUPFAM" id="SSF53756">
    <property type="entry name" value="UDP-Glycosyltransferase/glycogen phosphorylase"/>
    <property type="match status" value="1"/>
</dbReference>
<dbReference type="GO" id="GO:0016757">
    <property type="term" value="F:glycosyltransferase activity"/>
    <property type="evidence" value="ECO:0007669"/>
    <property type="project" value="InterPro"/>
</dbReference>
<dbReference type="Gene3D" id="3.40.50.2000">
    <property type="entry name" value="Glycogen Phosphorylase B"/>
    <property type="match status" value="1"/>
</dbReference>
<dbReference type="Pfam" id="PF00534">
    <property type="entry name" value="Glycos_transf_1"/>
    <property type="match status" value="1"/>
</dbReference>
<dbReference type="PANTHER" id="PTHR46401:SF2">
    <property type="entry name" value="GLYCOSYLTRANSFERASE WBBK-RELATED"/>
    <property type="match status" value="1"/>
</dbReference>
<dbReference type="AlphaFoldDB" id="A0A644WHP3"/>
<name>A0A644WHP3_9ZZZZ</name>
<keyword evidence="1" id="KW-0808">Transferase</keyword>